<evidence type="ECO:0000313" key="1">
    <source>
        <dbReference type="EMBL" id="CAH1636158.1"/>
    </source>
</evidence>
<sequence length="175" mass="19770">MINILKWELNGASVARIAKFLGGTGTPLVTTGGFTFDFVKPKKTCQDEFYMLVRAGPLGFEDLAYFIIKLMAAVGELSFGTNGPARPEWCHGLTESRRETTQDVVFKWKQLLLINEPESQLHIAGKSTCHLMMKTFANFLKKEDILYTPWDTTSDAGLNYTENLKFYLGYKYTST</sequence>
<organism evidence="1 2">
    <name type="scientific">Spodoptera littoralis</name>
    <name type="common">Egyptian cotton leafworm</name>
    <dbReference type="NCBI Taxonomy" id="7109"/>
    <lineage>
        <taxon>Eukaryota</taxon>
        <taxon>Metazoa</taxon>
        <taxon>Ecdysozoa</taxon>
        <taxon>Arthropoda</taxon>
        <taxon>Hexapoda</taxon>
        <taxon>Insecta</taxon>
        <taxon>Pterygota</taxon>
        <taxon>Neoptera</taxon>
        <taxon>Endopterygota</taxon>
        <taxon>Lepidoptera</taxon>
        <taxon>Glossata</taxon>
        <taxon>Ditrysia</taxon>
        <taxon>Noctuoidea</taxon>
        <taxon>Noctuidae</taxon>
        <taxon>Amphipyrinae</taxon>
        <taxon>Spodoptera</taxon>
    </lineage>
</organism>
<name>A0A9P0HVJ6_SPOLI</name>
<reference evidence="1" key="1">
    <citation type="submission" date="2022-02" db="EMBL/GenBank/DDBJ databases">
        <authorList>
            <person name="King R."/>
        </authorList>
    </citation>
    <scope>NUCLEOTIDE SEQUENCE</scope>
</reference>
<evidence type="ECO:0000313" key="2">
    <source>
        <dbReference type="Proteomes" id="UP001153321"/>
    </source>
</evidence>
<protein>
    <submittedName>
        <fullName evidence="1">Uncharacterized protein</fullName>
    </submittedName>
</protein>
<dbReference type="Proteomes" id="UP001153321">
    <property type="component" value="Chromosome 12"/>
</dbReference>
<keyword evidence="2" id="KW-1185">Reference proteome</keyword>
<accession>A0A9P0HVJ6</accession>
<gene>
    <name evidence="1" type="ORF">SPLIT_LOCUS1520</name>
</gene>
<proteinExistence type="predicted"/>
<dbReference type="EMBL" id="LR824543">
    <property type="protein sequence ID" value="CAH1636158.1"/>
    <property type="molecule type" value="Genomic_DNA"/>
</dbReference>
<dbReference type="AlphaFoldDB" id="A0A9P0HVJ6"/>